<dbReference type="Pfam" id="PF01083">
    <property type="entry name" value="Cutinase"/>
    <property type="match status" value="1"/>
</dbReference>
<evidence type="ECO:0000256" key="3">
    <source>
        <dbReference type="SAM" id="SignalP"/>
    </source>
</evidence>
<dbReference type="InterPro" id="IPR000675">
    <property type="entry name" value="Cutinase/axe"/>
</dbReference>
<dbReference type="InterPro" id="IPR029058">
    <property type="entry name" value="AB_hydrolase_fold"/>
</dbReference>
<keyword evidence="1" id="KW-0378">Hydrolase</keyword>
<keyword evidence="2" id="KW-1015">Disulfide bond</keyword>
<protein>
    <submittedName>
        <fullName evidence="4">Carbohydrate esterase family 5 protein</fullName>
    </submittedName>
</protein>
<evidence type="ECO:0000313" key="4">
    <source>
        <dbReference type="EMBL" id="KIY71011.1"/>
    </source>
</evidence>
<evidence type="ECO:0000313" key="5">
    <source>
        <dbReference type="Proteomes" id="UP000054007"/>
    </source>
</evidence>
<accession>A0A0D7BN49</accession>
<name>A0A0D7BN49_9AGAR</name>
<evidence type="ECO:0000256" key="1">
    <source>
        <dbReference type="ARBA" id="ARBA00022801"/>
    </source>
</evidence>
<keyword evidence="5" id="KW-1185">Reference proteome</keyword>
<sequence length="203" mass="20667">MFSVFQLLPTLLASTVLASPVVERQDCVSVLLVHAAGTFEEGIGQVGGPLSEALGNSSLSSFAGQALNYSTIQEYNTTLIEGANTLAALLTSQLEACPEQKFILGGYSKGVMVIHLTNLTEAAQSAVCGIAGFGDPYAEDGVNGDLGLANRFPIDNANSVIVKCNDGDPICHAGATGGEAAHTAYGHDGSTDDAAAFLAGVCA</sequence>
<dbReference type="SMART" id="SM01110">
    <property type="entry name" value="Cutinase"/>
    <property type="match status" value="1"/>
</dbReference>
<dbReference type="SUPFAM" id="SSF53474">
    <property type="entry name" value="alpha/beta-Hydrolases"/>
    <property type="match status" value="1"/>
</dbReference>
<dbReference type="OrthoDB" id="2586582at2759"/>
<gene>
    <name evidence="4" type="ORF">CYLTODRAFT_157872</name>
</gene>
<dbReference type="Proteomes" id="UP000054007">
    <property type="component" value="Unassembled WGS sequence"/>
</dbReference>
<reference evidence="4 5" key="1">
    <citation type="journal article" date="2015" name="Fungal Genet. Biol.">
        <title>Evolution of novel wood decay mechanisms in Agaricales revealed by the genome sequences of Fistulina hepatica and Cylindrobasidium torrendii.</title>
        <authorList>
            <person name="Floudas D."/>
            <person name="Held B.W."/>
            <person name="Riley R."/>
            <person name="Nagy L.G."/>
            <person name="Koehler G."/>
            <person name="Ransdell A.S."/>
            <person name="Younus H."/>
            <person name="Chow J."/>
            <person name="Chiniquy J."/>
            <person name="Lipzen A."/>
            <person name="Tritt A."/>
            <person name="Sun H."/>
            <person name="Haridas S."/>
            <person name="LaButti K."/>
            <person name="Ohm R.A."/>
            <person name="Kues U."/>
            <person name="Blanchette R.A."/>
            <person name="Grigoriev I.V."/>
            <person name="Minto R.E."/>
            <person name="Hibbett D.S."/>
        </authorList>
    </citation>
    <scope>NUCLEOTIDE SEQUENCE [LARGE SCALE GENOMIC DNA]</scope>
    <source>
        <strain evidence="4 5">FP15055 ss-10</strain>
    </source>
</reference>
<feature type="signal peptide" evidence="3">
    <location>
        <begin position="1"/>
        <end position="18"/>
    </location>
</feature>
<organism evidence="4 5">
    <name type="scientific">Cylindrobasidium torrendii FP15055 ss-10</name>
    <dbReference type="NCBI Taxonomy" id="1314674"/>
    <lineage>
        <taxon>Eukaryota</taxon>
        <taxon>Fungi</taxon>
        <taxon>Dikarya</taxon>
        <taxon>Basidiomycota</taxon>
        <taxon>Agaricomycotina</taxon>
        <taxon>Agaricomycetes</taxon>
        <taxon>Agaricomycetidae</taxon>
        <taxon>Agaricales</taxon>
        <taxon>Marasmiineae</taxon>
        <taxon>Physalacriaceae</taxon>
        <taxon>Cylindrobasidium</taxon>
    </lineage>
</organism>
<dbReference type="PANTHER" id="PTHR33630:SF9">
    <property type="entry name" value="CUTINASE 4"/>
    <property type="match status" value="1"/>
</dbReference>
<evidence type="ECO:0000256" key="2">
    <source>
        <dbReference type="ARBA" id="ARBA00023157"/>
    </source>
</evidence>
<dbReference type="GO" id="GO:0052689">
    <property type="term" value="F:carboxylic ester hydrolase activity"/>
    <property type="evidence" value="ECO:0007669"/>
    <property type="project" value="UniProtKB-ARBA"/>
</dbReference>
<proteinExistence type="predicted"/>
<dbReference type="PANTHER" id="PTHR33630">
    <property type="entry name" value="CUTINASE RV1984C-RELATED-RELATED"/>
    <property type="match status" value="1"/>
</dbReference>
<dbReference type="STRING" id="1314674.A0A0D7BN49"/>
<dbReference type="AlphaFoldDB" id="A0A0D7BN49"/>
<feature type="chain" id="PRO_5002317236" evidence="3">
    <location>
        <begin position="19"/>
        <end position="203"/>
    </location>
</feature>
<keyword evidence="3" id="KW-0732">Signal</keyword>
<dbReference type="EMBL" id="KN880460">
    <property type="protein sequence ID" value="KIY71011.1"/>
    <property type="molecule type" value="Genomic_DNA"/>
</dbReference>
<dbReference type="Gene3D" id="3.40.50.1820">
    <property type="entry name" value="alpha/beta hydrolase"/>
    <property type="match status" value="1"/>
</dbReference>